<dbReference type="SUPFAM" id="SSF54843">
    <property type="entry name" value="Ribosomal protein L22"/>
    <property type="match status" value="1"/>
</dbReference>
<keyword evidence="3 4" id="KW-0687">Ribonucleoprotein</keyword>
<evidence type="ECO:0000256" key="3">
    <source>
        <dbReference type="ARBA" id="ARBA00023274"/>
    </source>
</evidence>
<accession>A0AAD5TQ79</accession>
<dbReference type="GO" id="GO:0006412">
    <property type="term" value="P:translation"/>
    <property type="evidence" value="ECO:0007669"/>
    <property type="project" value="InterPro"/>
</dbReference>
<organism evidence="6 7">
    <name type="scientific">Geranomyces variabilis</name>
    <dbReference type="NCBI Taxonomy" id="109894"/>
    <lineage>
        <taxon>Eukaryota</taxon>
        <taxon>Fungi</taxon>
        <taxon>Fungi incertae sedis</taxon>
        <taxon>Chytridiomycota</taxon>
        <taxon>Chytridiomycota incertae sedis</taxon>
        <taxon>Chytridiomycetes</taxon>
        <taxon>Spizellomycetales</taxon>
        <taxon>Powellomycetaceae</taxon>
        <taxon>Geranomyces</taxon>
    </lineage>
</organism>
<dbReference type="AlphaFoldDB" id="A0AAD5TQ79"/>
<dbReference type="GO" id="GO:0003735">
    <property type="term" value="F:structural constituent of ribosome"/>
    <property type="evidence" value="ECO:0007669"/>
    <property type="project" value="InterPro"/>
</dbReference>
<feature type="region of interest" description="Disordered" evidence="5">
    <location>
        <begin position="88"/>
        <end position="118"/>
    </location>
</feature>
<gene>
    <name evidence="6" type="ORF">HDU87_007497</name>
</gene>
<evidence type="ECO:0008006" key="8">
    <source>
        <dbReference type="Google" id="ProtNLM"/>
    </source>
</evidence>
<dbReference type="GO" id="GO:0005762">
    <property type="term" value="C:mitochondrial large ribosomal subunit"/>
    <property type="evidence" value="ECO:0007669"/>
    <property type="project" value="TreeGrafter"/>
</dbReference>
<dbReference type="InterPro" id="IPR047867">
    <property type="entry name" value="Ribosomal_uL22_bac/org-type"/>
</dbReference>
<evidence type="ECO:0000313" key="6">
    <source>
        <dbReference type="EMBL" id="KAJ3183075.1"/>
    </source>
</evidence>
<dbReference type="Gene3D" id="3.90.470.10">
    <property type="entry name" value="Ribosomal protein L22/L17"/>
    <property type="match status" value="1"/>
</dbReference>
<evidence type="ECO:0000313" key="7">
    <source>
        <dbReference type="Proteomes" id="UP001212152"/>
    </source>
</evidence>
<feature type="compositionally biased region" description="Low complexity" evidence="5">
    <location>
        <begin position="88"/>
        <end position="107"/>
    </location>
</feature>
<keyword evidence="2 4" id="KW-0689">Ribosomal protein</keyword>
<sequence>MSATALASLGRATASARISVSRLPPAYFSLSSSLRPTTILLRPPATTRSATTDSTSTPPAKPTTSASVSSLFQTAAAEAAAAAASATSAGPSSSAPLLTTASLPTSTGRTPAAKNWTGKLPTFSTGDFRVSPRKLLLLARMIRGLTLSEAEVQMKMSKKRPADRVRAMLHRAAASLEHNYAVDPKQYVVSQAWVGKGTYLKRIKIHGRARFGVMHRPAGHLKVVLEAKKMDTTAEEREFEKLVRMMRKHSLYVTMKQDAPLHAVYPPWSSKPWKYVTSPKWVSPDNALVKHR</sequence>
<dbReference type="Pfam" id="PF00237">
    <property type="entry name" value="Ribosomal_L22"/>
    <property type="match status" value="1"/>
</dbReference>
<evidence type="ECO:0000256" key="4">
    <source>
        <dbReference type="RuleBase" id="RU004005"/>
    </source>
</evidence>
<feature type="compositionally biased region" description="Low complexity" evidence="5">
    <location>
        <begin position="43"/>
        <end position="69"/>
    </location>
</feature>
<protein>
    <recommendedName>
        <fullName evidence="8">Ribosomal protein L22</fullName>
    </recommendedName>
</protein>
<dbReference type="EMBL" id="JADGJQ010000007">
    <property type="protein sequence ID" value="KAJ3183075.1"/>
    <property type="molecule type" value="Genomic_DNA"/>
</dbReference>
<evidence type="ECO:0000256" key="2">
    <source>
        <dbReference type="ARBA" id="ARBA00022980"/>
    </source>
</evidence>
<comment type="similarity">
    <text evidence="1 4">Belongs to the universal ribosomal protein uL22 family.</text>
</comment>
<dbReference type="InterPro" id="IPR001063">
    <property type="entry name" value="Ribosomal_uL22"/>
</dbReference>
<keyword evidence="7" id="KW-1185">Reference proteome</keyword>
<evidence type="ECO:0000256" key="1">
    <source>
        <dbReference type="ARBA" id="ARBA00009451"/>
    </source>
</evidence>
<name>A0AAD5TQ79_9FUNG</name>
<feature type="region of interest" description="Disordered" evidence="5">
    <location>
        <begin position="39"/>
        <end position="69"/>
    </location>
</feature>
<comment type="caution">
    <text evidence="6">The sequence shown here is derived from an EMBL/GenBank/DDBJ whole genome shotgun (WGS) entry which is preliminary data.</text>
</comment>
<evidence type="ECO:0000256" key="5">
    <source>
        <dbReference type="SAM" id="MobiDB-lite"/>
    </source>
</evidence>
<reference evidence="6" key="1">
    <citation type="submission" date="2020-05" db="EMBL/GenBank/DDBJ databases">
        <title>Phylogenomic resolution of chytrid fungi.</title>
        <authorList>
            <person name="Stajich J.E."/>
            <person name="Amses K."/>
            <person name="Simmons R."/>
            <person name="Seto K."/>
            <person name="Myers J."/>
            <person name="Bonds A."/>
            <person name="Quandt C.A."/>
            <person name="Barry K."/>
            <person name="Liu P."/>
            <person name="Grigoriev I."/>
            <person name="Longcore J.E."/>
            <person name="James T.Y."/>
        </authorList>
    </citation>
    <scope>NUCLEOTIDE SEQUENCE</scope>
    <source>
        <strain evidence="6">JEL0379</strain>
    </source>
</reference>
<dbReference type="InterPro" id="IPR036394">
    <property type="entry name" value="Ribosomal_uL22_sf"/>
</dbReference>
<dbReference type="Proteomes" id="UP001212152">
    <property type="component" value="Unassembled WGS sequence"/>
</dbReference>
<dbReference type="PANTHER" id="PTHR13501">
    <property type="entry name" value="CHLOROPLAST 50S RIBOSOMAL PROTEIN L22-RELATED"/>
    <property type="match status" value="1"/>
</dbReference>
<dbReference type="PANTHER" id="PTHR13501:SF8">
    <property type="entry name" value="LARGE RIBOSOMAL SUBUNIT PROTEIN UL22M"/>
    <property type="match status" value="1"/>
</dbReference>
<proteinExistence type="inferred from homology"/>